<dbReference type="Proteomes" id="UP000005237">
    <property type="component" value="Unassembled WGS sequence"/>
</dbReference>
<protein>
    <submittedName>
        <fullName evidence="1">Uncharacterized protein</fullName>
    </submittedName>
</protein>
<dbReference type="Gene3D" id="1.10.490.10">
    <property type="entry name" value="Globins"/>
    <property type="match status" value="1"/>
</dbReference>
<reference evidence="1" key="2">
    <citation type="submission" date="2022-06" db="UniProtKB">
        <authorList>
            <consortium name="EnsemblMetazoa"/>
        </authorList>
    </citation>
    <scope>IDENTIFICATION</scope>
    <source>
        <strain evidence="1">DF5081</strain>
    </source>
</reference>
<name>A0A8R1HSG3_CAEJA</name>
<proteinExistence type="predicted"/>
<dbReference type="InterPro" id="IPR012292">
    <property type="entry name" value="Globin/Proto"/>
</dbReference>
<dbReference type="EnsemblMetazoa" id="CJA09796.1">
    <property type="protein sequence ID" value="CJA09796.1"/>
    <property type="gene ID" value="WBGene00128999"/>
</dbReference>
<evidence type="ECO:0000313" key="1">
    <source>
        <dbReference type="EnsemblMetazoa" id="CJA09796.1"/>
    </source>
</evidence>
<reference evidence="2" key="1">
    <citation type="submission" date="2010-08" db="EMBL/GenBank/DDBJ databases">
        <authorList>
            <consortium name="Caenorhabditis japonica Sequencing Consortium"/>
            <person name="Wilson R.K."/>
        </authorList>
    </citation>
    <scope>NUCLEOTIDE SEQUENCE [LARGE SCALE GENOMIC DNA]</scope>
    <source>
        <strain evidence="2">DF5081</strain>
    </source>
</reference>
<sequence>MANIIGEPLDIINNKEIHQLYEDKGMLAENNTLNVSFKDMELCHKHWPDNFEALYDIGAKAFENFLIERCHLAKLFKLDQVKADSWRQHFVLDRCVLHMLQMLHEAISKYHEEMRGIKTDENFYKKLQTFGGRYRSLAPKVPVQEYFYLFGIWSEMHMDFIALTCYEGPVCSDERNVVAKVWEKIIDSIKVHFVYGWHHKMYTMTRDELEYFFKEDKAIEPARSKLLTKLSRLLSRESFNDAISEDKTLPARKSSQTSKDLSVPGAYK</sequence>
<dbReference type="GO" id="GO:0020037">
    <property type="term" value="F:heme binding"/>
    <property type="evidence" value="ECO:0007669"/>
    <property type="project" value="InterPro"/>
</dbReference>
<accession>A0A8R1HSG3</accession>
<dbReference type="GO" id="GO:0019825">
    <property type="term" value="F:oxygen binding"/>
    <property type="evidence" value="ECO:0007669"/>
    <property type="project" value="InterPro"/>
</dbReference>
<dbReference type="AlphaFoldDB" id="A0A8R1HSG3"/>
<evidence type="ECO:0000313" key="2">
    <source>
        <dbReference type="Proteomes" id="UP000005237"/>
    </source>
</evidence>
<organism evidence="1 2">
    <name type="scientific">Caenorhabditis japonica</name>
    <dbReference type="NCBI Taxonomy" id="281687"/>
    <lineage>
        <taxon>Eukaryota</taxon>
        <taxon>Metazoa</taxon>
        <taxon>Ecdysozoa</taxon>
        <taxon>Nematoda</taxon>
        <taxon>Chromadorea</taxon>
        <taxon>Rhabditida</taxon>
        <taxon>Rhabditina</taxon>
        <taxon>Rhabditomorpha</taxon>
        <taxon>Rhabditoidea</taxon>
        <taxon>Rhabditidae</taxon>
        <taxon>Peloderinae</taxon>
        <taxon>Caenorhabditis</taxon>
    </lineage>
</organism>
<keyword evidence="2" id="KW-1185">Reference proteome</keyword>